<accession>A0A7I9V6T2</accession>
<protein>
    <recommendedName>
        <fullName evidence="5">Ethanolamine utilization protein</fullName>
    </recommendedName>
</protein>
<dbReference type="SUPFAM" id="SSF51182">
    <property type="entry name" value="RmlC-like cupins"/>
    <property type="match status" value="1"/>
</dbReference>
<evidence type="ECO:0000313" key="3">
    <source>
        <dbReference type="EMBL" id="GEE01775.1"/>
    </source>
</evidence>
<dbReference type="EMBL" id="BJOV01000002">
    <property type="protein sequence ID" value="GEE00752.1"/>
    <property type="molecule type" value="Genomic_DNA"/>
</dbReference>
<comment type="caution">
    <text evidence="2">The sequence shown here is derived from an EMBL/GenBank/DDBJ whole genome shotgun (WGS) entry which is preliminary data.</text>
</comment>
<dbReference type="InterPro" id="IPR011051">
    <property type="entry name" value="RmlC_Cupin_sf"/>
</dbReference>
<name>A0A7I9V6T2_9ACTN</name>
<proteinExistence type="predicted"/>
<dbReference type="Proteomes" id="UP000444960">
    <property type="component" value="Unassembled WGS sequence"/>
</dbReference>
<organism evidence="2 4">
    <name type="scientific">Gordonia spumicola</name>
    <dbReference type="NCBI Taxonomy" id="589161"/>
    <lineage>
        <taxon>Bacteria</taxon>
        <taxon>Bacillati</taxon>
        <taxon>Actinomycetota</taxon>
        <taxon>Actinomycetes</taxon>
        <taxon>Mycobacteriales</taxon>
        <taxon>Gordoniaceae</taxon>
        <taxon>Gordonia</taxon>
    </lineage>
</organism>
<sequence length="132" mass="13958">MSSPVIVGEVSFAELESRPIASEEDGDPTEPRMQLFVENSGMRSGLLMYGPCDVTEEVRNYSSMHILSGELSLTVDGVTTDIGGGDIAHFVPGQTVLISAKTQIREVFTTCGPFSKVADGNQTGADSVGVDD</sequence>
<dbReference type="RefSeq" id="WP_161894596.1">
    <property type="nucleotide sequence ID" value="NZ_BJOV01000002.1"/>
</dbReference>
<gene>
    <name evidence="1" type="ORF">nbrc107696_11980</name>
    <name evidence="2" type="ORF">nbrc107696_12170</name>
    <name evidence="3" type="ORF">nbrc107696_22210</name>
</gene>
<evidence type="ECO:0000313" key="2">
    <source>
        <dbReference type="EMBL" id="GEE00771.1"/>
    </source>
</evidence>
<evidence type="ECO:0000313" key="4">
    <source>
        <dbReference type="Proteomes" id="UP000444960"/>
    </source>
</evidence>
<evidence type="ECO:0000313" key="1">
    <source>
        <dbReference type="EMBL" id="GEE00752.1"/>
    </source>
</evidence>
<dbReference type="InterPro" id="IPR014710">
    <property type="entry name" value="RmlC-like_jellyroll"/>
</dbReference>
<dbReference type="EMBL" id="BJOV01000002">
    <property type="protein sequence ID" value="GEE00771.1"/>
    <property type="molecule type" value="Genomic_DNA"/>
</dbReference>
<keyword evidence="4" id="KW-1185">Reference proteome</keyword>
<reference evidence="2" key="2">
    <citation type="journal article" date="2020" name="Int. J. Syst. Evol. Microbiol.">
        <title>Gordonia crocea sp. nov. and Gordonia spumicola sp. nov. isolated from sludge of a wastewater treatment plant.</title>
        <authorList>
            <person name="Tamura T."/>
            <person name="Saito S."/>
            <person name="Hamada M."/>
            <person name="Kang Y."/>
            <person name="Hoshino Y."/>
            <person name="Gonoi T."/>
            <person name="Mikami Y."/>
            <person name="Yaguchi T."/>
        </authorList>
    </citation>
    <scope>NUCLEOTIDE SEQUENCE</scope>
    <source>
        <strain evidence="2">NBRC 107696</strain>
    </source>
</reference>
<dbReference type="Gene3D" id="2.60.120.10">
    <property type="entry name" value="Jelly Rolls"/>
    <property type="match status" value="1"/>
</dbReference>
<dbReference type="OrthoDB" id="9799053at2"/>
<evidence type="ECO:0008006" key="5">
    <source>
        <dbReference type="Google" id="ProtNLM"/>
    </source>
</evidence>
<dbReference type="AlphaFoldDB" id="A0A7I9V6T2"/>
<reference evidence="4" key="1">
    <citation type="submission" date="2019-06" db="EMBL/GenBank/DDBJ databases">
        <title>Gordonia isolated from sludge of a wastewater treatment plant.</title>
        <authorList>
            <person name="Tamura T."/>
            <person name="Aoyama K."/>
            <person name="Kang Y."/>
            <person name="Saito S."/>
            <person name="Akiyama N."/>
            <person name="Yazawa K."/>
            <person name="Gonoi T."/>
            <person name="Mikami Y."/>
        </authorList>
    </citation>
    <scope>NUCLEOTIDE SEQUENCE [LARGE SCALE GENOMIC DNA]</scope>
    <source>
        <strain evidence="4">NBRC 107696</strain>
    </source>
</reference>
<dbReference type="EMBL" id="BJOV01000003">
    <property type="protein sequence ID" value="GEE01775.1"/>
    <property type="molecule type" value="Genomic_DNA"/>
</dbReference>